<evidence type="ECO:0000259" key="1">
    <source>
        <dbReference type="Pfam" id="PF08543"/>
    </source>
</evidence>
<dbReference type="InterPro" id="IPR013749">
    <property type="entry name" value="PM/HMP-P_kinase-1"/>
</dbReference>
<dbReference type="GO" id="GO:0008972">
    <property type="term" value="F:phosphomethylpyrimidine kinase activity"/>
    <property type="evidence" value="ECO:0007669"/>
    <property type="project" value="TreeGrafter"/>
</dbReference>
<dbReference type="Gene3D" id="3.40.1190.20">
    <property type="match status" value="1"/>
</dbReference>
<dbReference type="InterPro" id="IPR029056">
    <property type="entry name" value="Ribokinase-like"/>
</dbReference>
<dbReference type="SUPFAM" id="SSF53613">
    <property type="entry name" value="Ribokinase-like"/>
    <property type="match status" value="1"/>
</dbReference>
<proteinExistence type="predicted"/>
<evidence type="ECO:0000313" key="2">
    <source>
        <dbReference type="EMBL" id="RKQ61671.1"/>
    </source>
</evidence>
<organism evidence="2 3">
    <name type="scientific">Thermovibrio guaymasensis</name>
    <dbReference type="NCBI Taxonomy" id="240167"/>
    <lineage>
        <taxon>Bacteria</taxon>
        <taxon>Pseudomonadati</taxon>
        <taxon>Aquificota</taxon>
        <taxon>Aquificia</taxon>
        <taxon>Desulfurobacteriales</taxon>
        <taxon>Desulfurobacteriaceae</taxon>
        <taxon>Thermovibrio</taxon>
    </lineage>
</organism>
<accession>A0A420W6E0</accession>
<dbReference type="PANTHER" id="PTHR20858">
    <property type="entry name" value="PHOSPHOMETHYLPYRIMIDINE KINASE"/>
    <property type="match status" value="1"/>
</dbReference>
<dbReference type="Pfam" id="PF08543">
    <property type="entry name" value="Phos_pyr_kin"/>
    <property type="match status" value="1"/>
</dbReference>
<dbReference type="Proteomes" id="UP000280881">
    <property type="component" value="Unassembled WGS sequence"/>
</dbReference>
<dbReference type="EMBL" id="RBIE01000002">
    <property type="protein sequence ID" value="RKQ61671.1"/>
    <property type="molecule type" value="Genomic_DNA"/>
</dbReference>
<feature type="domain" description="Pyridoxamine kinase/Phosphomethylpyrimidine kinase" evidence="1">
    <location>
        <begin position="11"/>
        <end position="231"/>
    </location>
</feature>
<dbReference type="GO" id="GO:0005829">
    <property type="term" value="C:cytosol"/>
    <property type="evidence" value="ECO:0007669"/>
    <property type="project" value="TreeGrafter"/>
</dbReference>
<keyword evidence="3" id="KW-1185">Reference proteome</keyword>
<dbReference type="GO" id="GO:0009228">
    <property type="term" value="P:thiamine biosynthetic process"/>
    <property type="evidence" value="ECO:0007669"/>
    <property type="project" value="TreeGrafter"/>
</dbReference>
<dbReference type="OrthoDB" id="9810880at2"/>
<reference evidence="2 3" key="1">
    <citation type="submission" date="2018-10" db="EMBL/GenBank/DDBJ databases">
        <title>Genomic Encyclopedia of Type Strains, Phase IV (KMG-IV): sequencing the most valuable type-strain genomes for metagenomic binning, comparative biology and taxonomic classification.</title>
        <authorList>
            <person name="Goeker M."/>
        </authorList>
    </citation>
    <scope>NUCLEOTIDE SEQUENCE [LARGE SCALE GENOMIC DNA]</scope>
    <source>
        <strain evidence="2 3">DSM 15521</strain>
    </source>
</reference>
<dbReference type="RefSeq" id="WP_121170895.1">
    <property type="nucleotide sequence ID" value="NZ_RBIE01000002.1"/>
</dbReference>
<keyword evidence="2" id="KW-0418">Kinase</keyword>
<dbReference type="GO" id="GO:0008902">
    <property type="term" value="F:hydroxymethylpyrimidine kinase activity"/>
    <property type="evidence" value="ECO:0007669"/>
    <property type="project" value="TreeGrafter"/>
</dbReference>
<dbReference type="AlphaFoldDB" id="A0A420W6E0"/>
<dbReference type="PANTHER" id="PTHR20858:SF17">
    <property type="entry name" value="HYDROXYMETHYLPYRIMIDINE_PHOSPHOMETHYLPYRIMIDINE KINASE THI20-RELATED"/>
    <property type="match status" value="1"/>
</dbReference>
<gene>
    <name evidence="2" type="ORF">C7457_1113</name>
</gene>
<name>A0A420W6E0_9BACT</name>
<sequence length="241" mass="26437">MDFLLSIAGFDPTGGAGILRDYATFRHFGFLGCAVITANTVQNTKGVKEVDFVEGDFLLEQLDAVLEEIPVKGVKLGLPHREEKVNRKIAERIGKLGVPVVFDPVLAPTFGKEFVEDLKAIAPLIEVSTVITPNYSEFKRLEPSFGEVFKERVLVVKGAPKGEKEVEDLLIVNGKLVEKFVHKKDSRVVRGTGCAFSSSFLSLLSKGFKVDEAFKVAVEFVGGYRESSFELSGGGQLYPEF</sequence>
<protein>
    <submittedName>
        <fullName evidence="2">Hydroxymethylpyrimidine/phosphomethylpyrimidine kinase</fullName>
    </submittedName>
</protein>
<evidence type="ECO:0000313" key="3">
    <source>
        <dbReference type="Proteomes" id="UP000280881"/>
    </source>
</evidence>
<comment type="caution">
    <text evidence="2">The sequence shown here is derived from an EMBL/GenBank/DDBJ whole genome shotgun (WGS) entry which is preliminary data.</text>
</comment>
<keyword evidence="2" id="KW-0808">Transferase</keyword>